<keyword evidence="2" id="KW-0813">Transport</keyword>
<evidence type="ECO:0000256" key="3">
    <source>
        <dbReference type="ARBA" id="ARBA00022538"/>
    </source>
</evidence>
<reference evidence="20" key="1">
    <citation type="submission" date="2012-12" db="EMBL/GenBank/DDBJ databases">
        <authorList>
            <person name="Hellsten U."/>
            <person name="Grimwood J."/>
            <person name="Chapman J.A."/>
            <person name="Shapiro H."/>
            <person name="Aerts A."/>
            <person name="Otillar R.P."/>
            <person name="Terry A.Y."/>
            <person name="Boore J.L."/>
            <person name="Simakov O."/>
            <person name="Marletaz F."/>
            <person name="Cho S.-J."/>
            <person name="Edsinger-Gonzales E."/>
            <person name="Havlak P."/>
            <person name="Kuo D.-H."/>
            <person name="Larsson T."/>
            <person name="Lv J."/>
            <person name="Arendt D."/>
            <person name="Savage R."/>
            <person name="Osoegawa K."/>
            <person name="de Jong P."/>
            <person name="Lindberg D.R."/>
            <person name="Seaver E.C."/>
            <person name="Weisblat D.A."/>
            <person name="Putnam N.H."/>
            <person name="Grigoriev I.V."/>
            <person name="Rokhsar D.S."/>
        </authorList>
    </citation>
    <scope>NUCLEOTIDE SEQUENCE</scope>
</reference>
<keyword evidence="6" id="KW-0630">Potassium</keyword>
<proteinExistence type="predicted"/>
<dbReference type="EnsemblMetazoa" id="HelroT176931">
    <property type="protein sequence ID" value="HelroP176931"/>
    <property type="gene ID" value="HelroG176931"/>
</dbReference>
<dbReference type="GO" id="GO:0005228">
    <property type="term" value="F:intracellular sodium-activated potassium channel activity"/>
    <property type="evidence" value="ECO:0000318"/>
    <property type="project" value="GO_Central"/>
</dbReference>
<reference evidence="18 20" key="2">
    <citation type="journal article" date="2013" name="Nature">
        <title>Insights into bilaterian evolution from three spiralian genomes.</title>
        <authorList>
            <person name="Simakov O."/>
            <person name="Marletaz F."/>
            <person name="Cho S.J."/>
            <person name="Edsinger-Gonzales E."/>
            <person name="Havlak P."/>
            <person name="Hellsten U."/>
            <person name="Kuo D.H."/>
            <person name="Larsson T."/>
            <person name="Lv J."/>
            <person name="Arendt D."/>
            <person name="Savage R."/>
            <person name="Osoegawa K."/>
            <person name="de Jong P."/>
            <person name="Grimwood J."/>
            <person name="Chapman J.A."/>
            <person name="Shapiro H."/>
            <person name="Aerts A."/>
            <person name="Otillar R.P."/>
            <person name="Terry A.Y."/>
            <person name="Boore J.L."/>
            <person name="Grigoriev I.V."/>
            <person name="Lindberg D.R."/>
            <person name="Seaver E.C."/>
            <person name="Weisblat D.A."/>
            <person name="Putnam N.H."/>
            <person name="Rokhsar D.S."/>
        </authorList>
    </citation>
    <scope>NUCLEOTIDE SEQUENCE</scope>
</reference>
<feature type="transmembrane region" description="Helical" evidence="13">
    <location>
        <begin position="198"/>
        <end position="217"/>
    </location>
</feature>
<dbReference type="Proteomes" id="UP000015101">
    <property type="component" value="Unassembled WGS sequence"/>
</dbReference>
<dbReference type="Gene3D" id="1.10.287.70">
    <property type="match status" value="1"/>
</dbReference>
<comment type="catalytic activity">
    <reaction evidence="11">
        <text>K(+)(in) = K(+)(out)</text>
        <dbReference type="Rhea" id="RHEA:29463"/>
        <dbReference type="ChEBI" id="CHEBI:29103"/>
    </reaction>
</comment>
<evidence type="ECO:0000259" key="17">
    <source>
        <dbReference type="Pfam" id="PF22614"/>
    </source>
</evidence>
<gene>
    <name evidence="19" type="primary">20206019</name>
    <name evidence="18" type="ORF">HELRODRAFT_176931</name>
</gene>
<keyword evidence="7 13" id="KW-1133">Transmembrane helix</keyword>
<evidence type="ECO:0000313" key="18">
    <source>
        <dbReference type="EMBL" id="ESN98456.1"/>
    </source>
</evidence>
<organism evidence="19 20">
    <name type="scientific">Helobdella robusta</name>
    <name type="common">Californian leech</name>
    <dbReference type="NCBI Taxonomy" id="6412"/>
    <lineage>
        <taxon>Eukaryota</taxon>
        <taxon>Metazoa</taxon>
        <taxon>Spiralia</taxon>
        <taxon>Lophotrochozoa</taxon>
        <taxon>Annelida</taxon>
        <taxon>Clitellata</taxon>
        <taxon>Hirudinea</taxon>
        <taxon>Rhynchobdellida</taxon>
        <taxon>Glossiphoniidae</taxon>
        <taxon>Helobdella</taxon>
    </lineage>
</organism>
<dbReference type="Pfam" id="PF07885">
    <property type="entry name" value="Ion_trans_2"/>
    <property type="match status" value="1"/>
</dbReference>
<feature type="transmembrane region" description="Helical" evidence="13">
    <location>
        <begin position="108"/>
        <end position="128"/>
    </location>
</feature>
<evidence type="ECO:0000259" key="16">
    <source>
        <dbReference type="Pfam" id="PF07885"/>
    </source>
</evidence>
<keyword evidence="5" id="KW-0631">Potassium channel</keyword>
<dbReference type="KEGG" id="hro:HELRODRAFT_176931"/>
<evidence type="ECO:0000256" key="12">
    <source>
        <dbReference type="SAM" id="MobiDB-lite"/>
    </source>
</evidence>
<feature type="compositionally biased region" description="Polar residues" evidence="12">
    <location>
        <begin position="573"/>
        <end position="582"/>
    </location>
</feature>
<reference evidence="19" key="3">
    <citation type="submission" date="2015-06" db="UniProtKB">
        <authorList>
            <consortium name="EnsemblMetazoa"/>
        </authorList>
    </citation>
    <scope>IDENTIFICATION</scope>
</reference>
<dbReference type="CTD" id="20206019"/>
<dbReference type="HOGENOM" id="CLU_003370_0_0_1"/>
<keyword evidence="10" id="KW-0407">Ion channel</keyword>
<keyword evidence="4 13" id="KW-0812">Transmembrane</keyword>
<dbReference type="Gene3D" id="3.40.50.720">
    <property type="entry name" value="NAD(P)-binding Rossmann-like Domain"/>
    <property type="match status" value="2"/>
</dbReference>
<dbReference type="InParanoid" id="T1FB20"/>
<evidence type="ECO:0008006" key="21">
    <source>
        <dbReference type="Google" id="ProtNLM"/>
    </source>
</evidence>
<accession>T1FB20</accession>
<dbReference type="FunFam" id="1.10.287.70:FF:000137">
    <property type="entry name" value="Slowpoke 2, isoform E"/>
    <property type="match status" value="1"/>
</dbReference>
<feature type="region of interest" description="Disordered" evidence="12">
    <location>
        <begin position="564"/>
        <end position="585"/>
    </location>
</feature>
<evidence type="ECO:0000313" key="20">
    <source>
        <dbReference type="Proteomes" id="UP000015101"/>
    </source>
</evidence>
<feature type="domain" description="Potassium channel" evidence="16">
    <location>
        <begin position="177"/>
        <end position="240"/>
    </location>
</feature>
<name>T1FB20_HELRO</name>
<keyword evidence="3" id="KW-0633">Potassium transport</keyword>
<dbReference type="Pfam" id="PF22614">
    <property type="entry name" value="Slo-like_RCK"/>
    <property type="match status" value="2"/>
</dbReference>
<evidence type="ECO:0000259" key="15">
    <source>
        <dbReference type="Pfam" id="PF03493"/>
    </source>
</evidence>
<dbReference type="SUPFAM" id="SSF81324">
    <property type="entry name" value="Voltage-gated potassium channels"/>
    <property type="match status" value="1"/>
</dbReference>
<evidence type="ECO:0000256" key="4">
    <source>
        <dbReference type="ARBA" id="ARBA00022692"/>
    </source>
</evidence>
<dbReference type="EMBL" id="AMQM01005882">
    <property type="status" value="NOT_ANNOTATED_CDS"/>
    <property type="molecule type" value="Genomic_DNA"/>
</dbReference>
<dbReference type="PANTHER" id="PTHR10027:SF10">
    <property type="entry name" value="SLOWPOKE 2, ISOFORM D"/>
    <property type="match status" value="1"/>
</dbReference>
<keyword evidence="20" id="KW-1185">Reference proteome</keyword>
<feature type="region of interest" description="Disordered" evidence="12">
    <location>
        <begin position="1013"/>
        <end position="1042"/>
    </location>
</feature>
<evidence type="ECO:0000256" key="14">
    <source>
        <dbReference type="SAM" id="SignalP"/>
    </source>
</evidence>
<dbReference type="FunFam" id="3.40.50.720:FF:000011">
    <property type="entry name" value="Potassium channel subfamily T member 1"/>
    <property type="match status" value="1"/>
</dbReference>
<dbReference type="InterPro" id="IPR003148">
    <property type="entry name" value="RCK_N"/>
</dbReference>
<dbReference type="EMBL" id="KB097144">
    <property type="protein sequence ID" value="ESN98456.1"/>
    <property type="molecule type" value="Genomic_DNA"/>
</dbReference>
<feature type="signal peptide" evidence="14">
    <location>
        <begin position="1"/>
        <end position="21"/>
    </location>
</feature>
<keyword evidence="9 13" id="KW-0472">Membrane</keyword>
<dbReference type="RefSeq" id="XP_009023412.1">
    <property type="nucleotide sequence ID" value="XM_009025164.1"/>
</dbReference>
<dbReference type="InterPro" id="IPR013099">
    <property type="entry name" value="K_chnl_dom"/>
</dbReference>
<dbReference type="eggNOG" id="KOG3193">
    <property type="taxonomic scope" value="Eukaryota"/>
</dbReference>
<evidence type="ECO:0000256" key="1">
    <source>
        <dbReference type="ARBA" id="ARBA00004141"/>
    </source>
</evidence>
<dbReference type="OrthoDB" id="257992at2759"/>
<dbReference type="PANTHER" id="PTHR10027">
    <property type="entry name" value="CALCIUM-ACTIVATED POTASSIUM CHANNEL ALPHA CHAIN"/>
    <property type="match status" value="1"/>
</dbReference>
<feature type="domain" description="RCK N-terminal" evidence="17">
    <location>
        <begin position="644"/>
        <end position="761"/>
    </location>
</feature>
<keyword evidence="14" id="KW-0732">Signal</keyword>
<keyword evidence="8" id="KW-0406">Ion transport</keyword>
<evidence type="ECO:0000256" key="7">
    <source>
        <dbReference type="ARBA" id="ARBA00022989"/>
    </source>
</evidence>
<dbReference type="Pfam" id="PF03493">
    <property type="entry name" value="BK_channel_a"/>
    <property type="match status" value="1"/>
</dbReference>
<feature type="domain" description="Calcium-activated potassium channel BK alpha subunit" evidence="15">
    <location>
        <begin position="404"/>
        <end position="496"/>
    </location>
</feature>
<feature type="chain" id="PRO_5010980455" description="Calcium-activated potassium channel BK alpha subunit domain-containing protein" evidence="14">
    <location>
        <begin position="22"/>
        <end position="1042"/>
    </location>
</feature>
<protein>
    <recommendedName>
        <fullName evidence="21">Calcium-activated potassium channel BK alpha subunit domain-containing protein</fullName>
    </recommendedName>
</protein>
<evidence type="ECO:0000256" key="13">
    <source>
        <dbReference type="SAM" id="Phobius"/>
    </source>
</evidence>
<feature type="domain" description="RCK N-terminal" evidence="17">
    <location>
        <begin position="270"/>
        <end position="386"/>
    </location>
</feature>
<feature type="transmembrane region" description="Helical" evidence="13">
    <location>
        <begin position="71"/>
        <end position="96"/>
    </location>
</feature>
<evidence type="ECO:0000256" key="9">
    <source>
        <dbReference type="ARBA" id="ARBA00023136"/>
    </source>
</evidence>
<evidence type="ECO:0000256" key="5">
    <source>
        <dbReference type="ARBA" id="ARBA00022826"/>
    </source>
</evidence>
<evidence type="ECO:0000256" key="2">
    <source>
        <dbReference type="ARBA" id="ARBA00022448"/>
    </source>
</evidence>
<evidence type="ECO:0000256" key="10">
    <source>
        <dbReference type="ARBA" id="ARBA00023303"/>
    </source>
</evidence>
<dbReference type="GO" id="GO:0005886">
    <property type="term" value="C:plasma membrane"/>
    <property type="evidence" value="ECO:0000318"/>
    <property type="project" value="GO_Central"/>
</dbReference>
<dbReference type="OMA" id="WADRYLL"/>
<evidence type="ECO:0000313" key="19">
    <source>
        <dbReference type="EnsemblMetazoa" id="HelroP176931"/>
    </source>
</evidence>
<dbReference type="InterPro" id="IPR047871">
    <property type="entry name" value="K_chnl_Slo-like"/>
</dbReference>
<comment type="subcellular location">
    <subcellularLocation>
        <location evidence="1">Membrane</location>
        <topology evidence="1">Multi-pass membrane protein</topology>
    </subcellularLocation>
</comment>
<dbReference type="FunFam" id="3.40.50.720:FF:000034">
    <property type="entry name" value="Potassium channel subfamily T member 1"/>
    <property type="match status" value="1"/>
</dbReference>
<dbReference type="InterPro" id="IPR003929">
    <property type="entry name" value="K_chnl_BK_asu"/>
</dbReference>
<feature type="transmembrane region" description="Helical" evidence="13">
    <location>
        <begin position="164"/>
        <end position="186"/>
    </location>
</feature>
<dbReference type="GO" id="GO:0015271">
    <property type="term" value="F:outward rectifier potassium channel activity"/>
    <property type="evidence" value="ECO:0000318"/>
    <property type="project" value="GO_Central"/>
</dbReference>
<dbReference type="AlphaFoldDB" id="T1FB20"/>
<dbReference type="GeneID" id="20206019"/>
<evidence type="ECO:0000256" key="6">
    <source>
        <dbReference type="ARBA" id="ARBA00022958"/>
    </source>
</evidence>
<dbReference type="GO" id="GO:0071805">
    <property type="term" value="P:potassium ion transmembrane transport"/>
    <property type="evidence" value="ECO:0000318"/>
    <property type="project" value="GO_Central"/>
</dbReference>
<evidence type="ECO:0000256" key="11">
    <source>
        <dbReference type="ARBA" id="ARBA00034430"/>
    </source>
</evidence>
<evidence type="ECO:0000256" key="8">
    <source>
        <dbReference type="ARBA" id="ARBA00023065"/>
    </source>
</evidence>
<sequence>MFNVVMKLLSCVLYVARVVMEENLCGHPRNGFAFDPGSSAAAATVDNDTLSSATAASTTTTISILWVCRHVWFWAIQVTVAIISLLETLLVTYLSYKGNLLQQIVTPEFILELVTTVPFIITLFYPPIKDLFVPVFLNCWLAQMALSNMLNDLNRVRQKSHSALAQQLFILLATFLCLIFTSVCGFQHLQRGSSKTKVSLFNSLWFVIVTYSTVGYGDMYPDIWPSKLFIMLLICTSFIVLPKQIDALAHTWMERQKMGGSYSSHRAYNEKHVVVVSTILQSDVIMDFLNEFYAHPKVQDYFVVLLSPSEMDDTLKLILQVPIWAARVIYIRGSALKDSDLSRCRLQDAYACFFIVSRNQDKMASDQHTILRSWAVRDFAPQVTQYLQIFKPENKLHVYFAECLVCEDEFKYSLLANNCLFPGISTFMTLLLHTSDGLEGQHCEQEWMRVYGKYSGNEMYHVLARTSIFFGEYVGKSFTFASFNAHRKYGVCLVGVVSEGKSEHMFLNPGSGYLLKESDVCLYLSLSKEENAYITRSDKEQRMIDSSKKSTSFQERDILDPEKGVESGPALRQHQQTTSNALDLSDYPDDYTLGIPPVSPYIGVTPHICHLLRRKRALCCLVINETCEHIDKTQASDYDWKNKCTIVIADVVSTALFNFVMRMRGRNVNHRLLQPIIIVVEKDRPDASFLDSISYFPEVYWMIGSIDCLDDLLVAGITQSHNIVVVNKELSNAIEEDTLADCNTLVAVQTIYRLFPTLNIVMELSQASNMRFMRFRPKDSTQMKFSKIEKRERENGSHLYFMFRLPFAAGCVFSASMLDTILYQAFAKENVIQFVRMILGIDEHPMSGHLSSIKITSEEIWVGTYGRLYQKLCSTTREIPIGIYRTQENMTTLGILETITNYDVVDYKTCRETENMVRCRMESLGLACRRMAEQMRGDVPLNDLIQQHHHPEQQQPQEQPQQQCDNHESAIVRDINQKPLENVWGKKEALSYVIINPSNDLELQLDDIIAPLFKPGEHPQERNLHKKGPSIRKGPFIKNGPP</sequence>